<evidence type="ECO:0000256" key="22">
    <source>
        <dbReference type="ARBA" id="ARBA00082958"/>
    </source>
</evidence>
<dbReference type="GO" id="GO:0106436">
    <property type="term" value="F:glutathione-dependent sulfide quinone oxidoreductase activity"/>
    <property type="evidence" value="ECO:0007669"/>
    <property type="project" value="UniProtKB-EC"/>
</dbReference>
<feature type="transmembrane region" description="Helical" evidence="23">
    <location>
        <begin position="199"/>
        <end position="215"/>
    </location>
</feature>
<comment type="catalytic activity">
    <reaction evidence="16">
        <text>ubiquinone-10 + hydrogen sulfide + glutathione + H(+) = S-sulfanylglutathione + ubiquinol-10</text>
        <dbReference type="Rhea" id="RHEA:62608"/>
        <dbReference type="ChEBI" id="CHEBI:15378"/>
        <dbReference type="ChEBI" id="CHEBI:29919"/>
        <dbReference type="ChEBI" id="CHEBI:46245"/>
        <dbReference type="ChEBI" id="CHEBI:57925"/>
        <dbReference type="ChEBI" id="CHEBI:58905"/>
        <dbReference type="ChEBI" id="CHEBI:64183"/>
    </reaction>
    <physiologicalReaction direction="left-to-right" evidence="16">
        <dbReference type="Rhea" id="RHEA:62609"/>
    </physiologicalReaction>
</comment>
<accession>A0A817TXB3</accession>
<evidence type="ECO:0000256" key="19">
    <source>
        <dbReference type="ARBA" id="ARBA00060891"/>
    </source>
</evidence>
<dbReference type="Gene3D" id="3.50.50.60">
    <property type="entry name" value="FAD/NAD(P)-binding domain"/>
    <property type="match status" value="2"/>
</dbReference>
<keyword evidence="13" id="KW-0496">Mitochondrion</keyword>
<keyword evidence="6" id="KW-0285">Flavoprotein</keyword>
<feature type="transmembrane region" description="Helical" evidence="23">
    <location>
        <begin position="75"/>
        <end position="94"/>
    </location>
</feature>
<evidence type="ECO:0000259" key="24">
    <source>
        <dbReference type="Pfam" id="PF07992"/>
    </source>
</evidence>
<feature type="transmembrane region" description="Helical" evidence="23">
    <location>
        <begin position="298"/>
        <end position="320"/>
    </location>
</feature>
<dbReference type="Proteomes" id="UP000663865">
    <property type="component" value="Unassembled WGS sequence"/>
</dbReference>
<evidence type="ECO:0000256" key="14">
    <source>
        <dbReference type="ARBA" id="ARBA00023136"/>
    </source>
</evidence>
<evidence type="ECO:0000256" key="8">
    <source>
        <dbReference type="ARBA" id="ARBA00022719"/>
    </source>
</evidence>
<gene>
    <name evidence="25" type="ORF">KIK155_LOCUS753</name>
</gene>
<keyword evidence="8" id="KW-0874">Quinone</keyword>
<dbReference type="GO" id="GO:0005739">
    <property type="term" value="C:mitochondrion"/>
    <property type="evidence" value="ECO:0007669"/>
    <property type="project" value="UniProtKB-SubCell"/>
</dbReference>
<evidence type="ECO:0000256" key="1">
    <source>
        <dbReference type="ARBA" id="ARBA00001974"/>
    </source>
</evidence>
<dbReference type="GO" id="GO:0070221">
    <property type="term" value="P:sulfide oxidation, using sulfide:quinone oxidoreductase"/>
    <property type="evidence" value="ECO:0007669"/>
    <property type="project" value="TreeGrafter"/>
</dbReference>
<evidence type="ECO:0000256" key="4">
    <source>
        <dbReference type="ARBA" id="ARBA00010694"/>
    </source>
</evidence>
<evidence type="ECO:0000256" key="21">
    <source>
        <dbReference type="ARBA" id="ARBA00070160"/>
    </source>
</evidence>
<dbReference type="InterPro" id="IPR037185">
    <property type="entry name" value="EmrE-like"/>
</dbReference>
<feature type="transmembrane region" description="Helical" evidence="23">
    <location>
        <begin position="340"/>
        <end position="371"/>
    </location>
</feature>
<evidence type="ECO:0000256" key="9">
    <source>
        <dbReference type="ARBA" id="ARBA00022827"/>
    </source>
</evidence>
<comment type="function">
    <text evidence="18">Catalyzes the oxidation of hydrogen sulfide with the help of a quinone, such as ubiquinone-10, giving rise to thiosulfate and ultimately to sulfane (molecular sulfur) atoms. Requires an additional electron acceptor; can use sulfite, sulfide or cyanide (in vitro). It is believed the in vivo electron acceptor is glutathione.</text>
</comment>
<dbReference type="GO" id="GO:0048038">
    <property type="term" value="F:quinone binding"/>
    <property type="evidence" value="ECO:0007669"/>
    <property type="project" value="UniProtKB-KW"/>
</dbReference>
<evidence type="ECO:0000256" key="16">
    <source>
        <dbReference type="ARBA" id="ARBA00052810"/>
    </source>
</evidence>
<dbReference type="SUPFAM" id="SSF51905">
    <property type="entry name" value="FAD/NAD(P)-binding domain"/>
    <property type="match status" value="2"/>
</dbReference>
<comment type="subcellular location">
    <subcellularLocation>
        <location evidence="2">Membrane</location>
        <topology evidence="2">Multi-pass membrane protein</topology>
    </subcellularLocation>
    <subcellularLocation>
        <location evidence="3">Mitochondrion</location>
    </subcellularLocation>
</comment>
<keyword evidence="5" id="KW-0813">Transport</keyword>
<name>A0A817TXB3_9BILA</name>
<dbReference type="InterPro" id="IPR023753">
    <property type="entry name" value="FAD/NAD-binding_dom"/>
</dbReference>
<feature type="transmembrane region" description="Helical" evidence="23">
    <location>
        <begin position="264"/>
        <end position="286"/>
    </location>
</feature>
<evidence type="ECO:0000256" key="6">
    <source>
        <dbReference type="ARBA" id="ARBA00022630"/>
    </source>
</evidence>
<keyword evidence="10" id="KW-0809">Transit peptide</keyword>
<dbReference type="AlphaFoldDB" id="A0A817TXB3"/>
<dbReference type="Pfam" id="PF07992">
    <property type="entry name" value="Pyr_redox_2"/>
    <property type="match status" value="1"/>
</dbReference>
<sequence>MYVPSLHILVVYYHVEVIGGKEKQQLSMVAANLELFPPCLVFQDEHDNAHQHEHFRDGLTVRSYKFLKLFNSKSVKLFTCFLGIFVSYLIFGIVQESIVKGTYGKHDKFTFILSLVFFLCVFNAVVSKIILIFCKSHRDSTPSKMYAFSSFTYLFAMLSSNYALEFVSYPMQVLGKSVKPVPVMLLGVLVARKRYPLEKYFYVLLIVLGVVLFMYKEPKETTKIIEAGEIFGIGEFLLFVSLVFDGLTGGIQDKIRDKHKVQAYHMMFAMNTWSCLWASIGIIATGEFYSLIEFLKTYPYVISNIFLLGITGAMGQNFIFLTIEWFGPLTCSIFTTTRKFFTILCSILIFGNPITFRQMCGTVLVFLGLFLEQLVGKRQEMNSVFHIIVRRLSTQQNHYKLVVIGAGCGGLACASKLAKKLPKDSIAIIDKNDTHIYQPGWTLVGAGLKTAEELEKPQSQFIPQNTTWIQSYANKIEPEKNLVQLDDGRKISYEYLIVAAGIEMNFDKIKGAVDALDNDPQHVISIYTRKYVRNVFNTLNNFRGGQAIFTFPMMPIKCPGAPQKIMYLAEDLFRRNNVRDKITVMYNTSLPVIFGVKKYAAALMEIVKERNIQLNTRLNLVEVRAKSKEAIFENLDQPGTMKTFKYDVLHIGVPMQPFEFLAKSPLADANGFVDVVKETLQHKKFPNVFGIGDCTNIPTSKTAAAIAGSNSILVRNLSNLMFGTNHPVHKYDGYTSCPLVTGYNKCILAEFDFDGNPLETLPINQAKELRLSYILKKDVMPTMYWKMLITGNWNGPAVFRKLFRLGGAK</sequence>
<evidence type="ECO:0000313" key="25">
    <source>
        <dbReference type="EMBL" id="CAF3323552.1"/>
    </source>
</evidence>
<evidence type="ECO:0000256" key="17">
    <source>
        <dbReference type="ARBA" id="ARBA00052986"/>
    </source>
</evidence>
<proteinExistence type="inferred from homology"/>
<comment type="caution">
    <text evidence="25">The sequence shown here is derived from an EMBL/GenBank/DDBJ whole genome shotgun (WGS) entry which is preliminary data.</text>
</comment>
<dbReference type="InterPro" id="IPR036188">
    <property type="entry name" value="FAD/NAD-bd_sf"/>
</dbReference>
<dbReference type="SUPFAM" id="SSF103481">
    <property type="entry name" value="Multidrug resistance efflux transporter EmrE"/>
    <property type="match status" value="2"/>
</dbReference>
<dbReference type="PANTHER" id="PTHR10632:SF2">
    <property type="entry name" value="SULFIDE:QUINONE OXIDOREDUCTASE, MITOCHONDRIAL"/>
    <property type="match status" value="1"/>
</dbReference>
<keyword evidence="12" id="KW-0560">Oxidoreductase</keyword>
<dbReference type="FunFam" id="3.50.50.60:FF:000034">
    <property type="entry name" value="sulfide:quinone oxidoreductase, mitochondrial"/>
    <property type="match status" value="1"/>
</dbReference>
<comment type="similarity">
    <text evidence="19">Belongs to the SQRD family.</text>
</comment>
<comment type="catalytic activity">
    <reaction evidence="17">
        <text>a quinone + hydrogen sulfide + glutathione + H(+) = S-sulfanylglutathione + a quinol</text>
        <dbReference type="Rhea" id="RHEA:55156"/>
        <dbReference type="ChEBI" id="CHEBI:15378"/>
        <dbReference type="ChEBI" id="CHEBI:24646"/>
        <dbReference type="ChEBI" id="CHEBI:29919"/>
        <dbReference type="ChEBI" id="CHEBI:57925"/>
        <dbReference type="ChEBI" id="CHEBI:58905"/>
        <dbReference type="ChEBI" id="CHEBI:132124"/>
        <dbReference type="EC" id="1.8.5.8"/>
    </reaction>
    <physiologicalReaction direction="left-to-right" evidence="17">
        <dbReference type="Rhea" id="RHEA:55157"/>
    </physiologicalReaction>
</comment>
<dbReference type="EC" id="1.8.5.8" evidence="20"/>
<protein>
    <recommendedName>
        <fullName evidence="21">Sulfide:quinone oxidoreductase, mitochondrial</fullName>
        <ecNumber evidence="20">1.8.5.8</ecNumber>
    </recommendedName>
    <alternativeName>
        <fullName evidence="22">Sulfide quinone oxidoreductase</fullName>
    </alternativeName>
</protein>
<feature type="transmembrane region" description="Helical" evidence="23">
    <location>
        <begin position="227"/>
        <end position="244"/>
    </location>
</feature>
<feature type="domain" description="FAD/NAD(P)-binding" evidence="24">
    <location>
        <begin position="399"/>
        <end position="516"/>
    </location>
</feature>
<comment type="similarity">
    <text evidence="4">Belongs to the nucleotide-sugar transporter family. SLC35B subfamily.</text>
</comment>
<dbReference type="InterPro" id="IPR015904">
    <property type="entry name" value="Sulphide_quinone_reductase"/>
</dbReference>
<dbReference type="Pfam" id="PF08449">
    <property type="entry name" value="UAA"/>
    <property type="match status" value="1"/>
</dbReference>
<evidence type="ECO:0000256" key="13">
    <source>
        <dbReference type="ARBA" id="ARBA00023128"/>
    </source>
</evidence>
<dbReference type="InterPro" id="IPR013657">
    <property type="entry name" value="SCL35B1-4/HUT1"/>
</dbReference>
<keyword evidence="11 23" id="KW-1133">Transmembrane helix</keyword>
<evidence type="ECO:0000256" key="5">
    <source>
        <dbReference type="ARBA" id="ARBA00022448"/>
    </source>
</evidence>
<keyword evidence="9" id="KW-0274">FAD</keyword>
<keyword evidence="7 23" id="KW-0812">Transmembrane</keyword>
<dbReference type="GO" id="GO:0055085">
    <property type="term" value="P:transmembrane transport"/>
    <property type="evidence" value="ECO:0007669"/>
    <property type="project" value="InterPro"/>
</dbReference>
<evidence type="ECO:0000256" key="10">
    <source>
        <dbReference type="ARBA" id="ARBA00022946"/>
    </source>
</evidence>
<evidence type="ECO:0000313" key="26">
    <source>
        <dbReference type="Proteomes" id="UP000663865"/>
    </source>
</evidence>
<organism evidence="25 26">
    <name type="scientific">Rotaria socialis</name>
    <dbReference type="NCBI Taxonomy" id="392032"/>
    <lineage>
        <taxon>Eukaryota</taxon>
        <taxon>Metazoa</taxon>
        <taxon>Spiralia</taxon>
        <taxon>Gnathifera</taxon>
        <taxon>Rotifera</taxon>
        <taxon>Eurotatoria</taxon>
        <taxon>Bdelloidea</taxon>
        <taxon>Philodinida</taxon>
        <taxon>Philodinidae</taxon>
        <taxon>Rotaria</taxon>
    </lineage>
</organism>
<evidence type="ECO:0000256" key="15">
    <source>
        <dbReference type="ARBA" id="ARBA00051038"/>
    </source>
</evidence>
<comment type="cofactor">
    <cofactor evidence="1">
        <name>FAD</name>
        <dbReference type="ChEBI" id="CHEBI:57692"/>
    </cofactor>
</comment>
<evidence type="ECO:0000256" key="7">
    <source>
        <dbReference type="ARBA" id="ARBA00022692"/>
    </source>
</evidence>
<evidence type="ECO:0000256" key="18">
    <source>
        <dbReference type="ARBA" id="ARBA00059167"/>
    </source>
</evidence>
<evidence type="ECO:0000256" key="3">
    <source>
        <dbReference type="ARBA" id="ARBA00004173"/>
    </source>
</evidence>
<feature type="transmembrane region" description="Helical" evidence="23">
    <location>
        <begin position="109"/>
        <end position="133"/>
    </location>
</feature>
<dbReference type="GO" id="GO:0070224">
    <property type="term" value="F:sulfide:quinone oxidoreductase activity"/>
    <property type="evidence" value="ECO:0007669"/>
    <property type="project" value="TreeGrafter"/>
</dbReference>
<dbReference type="PANTHER" id="PTHR10632">
    <property type="entry name" value="SULFIDE:QUINONE OXIDOREDUCTASE"/>
    <property type="match status" value="1"/>
</dbReference>
<dbReference type="EMBL" id="CAJNYV010000020">
    <property type="protein sequence ID" value="CAF3323552.1"/>
    <property type="molecule type" value="Genomic_DNA"/>
</dbReference>
<evidence type="ECO:0000256" key="2">
    <source>
        <dbReference type="ARBA" id="ARBA00004141"/>
    </source>
</evidence>
<evidence type="ECO:0000256" key="11">
    <source>
        <dbReference type="ARBA" id="ARBA00022989"/>
    </source>
</evidence>
<evidence type="ECO:0000256" key="20">
    <source>
        <dbReference type="ARBA" id="ARBA00066447"/>
    </source>
</evidence>
<keyword evidence="14 23" id="KW-0472">Membrane</keyword>
<dbReference type="GO" id="GO:0071949">
    <property type="term" value="F:FAD binding"/>
    <property type="evidence" value="ECO:0007669"/>
    <property type="project" value="TreeGrafter"/>
</dbReference>
<evidence type="ECO:0000256" key="23">
    <source>
        <dbReference type="SAM" id="Phobius"/>
    </source>
</evidence>
<dbReference type="GO" id="GO:0016020">
    <property type="term" value="C:membrane"/>
    <property type="evidence" value="ECO:0007669"/>
    <property type="project" value="UniProtKB-SubCell"/>
</dbReference>
<evidence type="ECO:0000256" key="12">
    <source>
        <dbReference type="ARBA" id="ARBA00023002"/>
    </source>
</evidence>
<reference evidence="25" key="1">
    <citation type="submission" date="2021-02" db="EMBL/GenBank/DDBJ databases">
        <authorList>
            <person name="Nowell W R."/>
        </authorList>
    </citation>
    <scope>NUCLEOTIDE SEQUENCE</scope>
</reference>
<comment type="catalytic activity">
    <reaction evidence="15">
        <text>ubiquinone-10 + hydrogen sulfide + sulfite + 2 H(+) = ubiquinol-10 + thiosulfate</text>
        <dbReference type="Rhea" id="RHEA:38359"/>
        <dbReference type="ChEBI" id="CHEBI:15378"/>
        <dbReference type="ChEBI" id="CHEBI:17359"/>
        <dbReference type="ChEBI" id="CHEBI:29919"/>
        <dbReference type="ChEBI" id="CHEBI:33542"/>
        <dbReference type="ChEBI" id="CHEBI:46245"/>
        <dbReference type="ChEBI" id="CHEBI:64183"/>
    </reaction>
    <physiologicalReaction direction="left-to-right" evidence="15">
        <dbReference type="Rhea" id="RHEA:38360"/>
    </physiologicalReaction>
</comment>